<dbReference type="PANTHER" id="PTHR12689">
    <property type="entry name" value="A1 CISTRON SPLICING FACTOR AAR2-RELATED"/>
    <property type="match status" value="1"/>
</dbReference>
<dbReference type="STRING" id="137246.A0A401S4K2"/>
<reference evidence="11 12" key="1">
    <citation type="journal article" date="2018" name="Nat. Ecol. Evol.">
        <title>Shark genomes provide insights into elasmobranch evolution and the origin of vertebrates.</title>
        <authorList>
            <person name="Hara Y"/>
            <person name="Yamaguchi K"/>
            <person name="Onimaru K"/>
            <person name="Kadota M"/>
            <person name="Koyanagi M"/>
            <person name="Keeley SD"/>
            <person name="Tatsumi K"/>
            <person name="Tanaka K"/>
            <person name="Motone F"/>
            <person name="Kageyama Y"/>
            <person name="Nozu R"/>
            <person name="Adachi N"/>
            <person name="Nishimura O"/>
            <person name="Nakagawa R"/>
            <person name="Tanegashima C"/>
            <person name="Kiyatake I"/>
            <person name="Matsumoto R"/>
            <person name="Murakumo K"/>
            <person name="Nishida K"/>
            <person name="Terakita A"/>
            <person name="Kuratani S"/>
            <person name="Sato K"/>
            <person name="Hyodo S Kuraku.S."/>
        </authorList>
    </citation>
    <scope>NUCLEOTIDE SEQUENCE [LARGE SCALE GENOMIC DNA]</scope>
</reference>
<dbReference type="InterPro" id="IPR033647">
    <property type="entry name" value="Aar2_N"/>
</dbReference>
<evidence type="ECO:0000313" key="11">
    <source>
        <dbReference type="EMBL" id="GCC25315.1"/>
    </source>
</evidence>
<evidence type="ECO:0000259" key="9">
    <source>
        <dbReference type="Pfam" id="PF05282"/>
    </source>
</evidence>
<evidence type="ECO:0000256" key="1">
    <source>
        <dbReference type="ARBA" id="ARBA00003708"/>
    </source>
</evidence>
<accession>A0A401S4K2</accession>
<keyword evidence="12" id="KW-1185">Reference proteome</keyword>
<evidence type="ECO:0000259" key="10">
    <source>
        <dbReference type="Pfam" id="PF20981"/>
    </source>
</evidence>
<evidence type="ECO:0000256" key="5">
    <source>
        <dbReference type="ARBA" id="ARBA00022728"/>
    </source>
</evidence>
<dbReference type="OrthoDB" id="201752at2759"/>
<dbReference type="Pfam" id="PF05282">
    <property type="entry name" value="AAR2"/>
    <property type="match status" value="1"/>
</dbReference>
<protein>
    <recommendedName>
        <fullName evidence="3">Protein AAR2 homolog</fullName>
    </recommendedName>
    <alternativeName>
        <fullName evidence="7">AAR2 splicing factor homolog</fullName>
    </alternativeName>
</protein>
<dbReference type="Gene3D" id="1.25.40.550">
    <property type="entry name" value="Aar2, C-terminal domain-like"/>
    <property type="match status" value="1"/>
</dbReference>
<dbReference type="FunFam" id="2.60.34.20:FF:000001">
    <property type="entry name" value="protein AAR2 homolog"/>
    <property type="match status" value="1"/>
</dbReference>
<comment type="similarity">
    <text evidence="2">Belongs to the AAR2 family.</text>
</comment>
<dbReference type="InterPro" id="IPR033648">
    <property type="entry name" value="AAR2_C"/>
</dbReference>
<name>A0A401S4K2_CHIPU</name>
<dbReference type="AlphaFoldDB" id="A0A401S4K2"/>
<comment type="caution">
    <text evidence="11">The sequence shown here is derived from an EMBL/GenBank/DDBJ whole genome shotgun (WGS) entry which is preliminary data.</text>
</comment>
<evidence type="ECO:0000256" key="6">
    <source>
        <dbReference type="ARBA" id="ARBA00023187"/>
    </source>
</evidence>
<comment type="function">
    <text evidence="1">Component of the U5 snRNP complex that is required for spliceosome assembly and for pre-mRNA splicing.</text>
</comment>
<dbReference type="InterPro" id="IPR038514">
    <property type="entry name" value="AAR2_C_sf"/>
</dbReference>
<dbReference type="GO" id="GO:0000244">
    <property type="term" value="P:spliceosomal tri-snRNP complex assembly"/>
    <property type="evidence" value="ECO:0007669"/>
    <property type="project" value="TreeGrafter"/>
</dbReference>
<feature type="domain" description="AAR2 N-terminal" evidence="10">
    <location>
        <begin position="75"/>
        <end position="208"/>
    </location>
</feature>
<evidence type="ECO:0000313" key="12">
    <source>
        <dbReference type="Proteomes" id="UP000287033"/>
    </source>
</evidence>
<keyword evidence="5" id="KW-0747">Spliceosome</keyword>
<feature type="domain" description="AAR2 C-terminal" evidence="9">
    <location>
        <begin position="266"/>
        <end position="422"/>
    </location>
</feature>
<evidence type="ECO:0000256" key="7">
    <source>
        <dbReference type="ARBA" id="ARBA00030625"/>
    </source>
</evidence>
<dbReference type="CDD" id="cd13778">
    <property type="entry name" value="Aar2_C"/>
    <property type="match status" value="1"/>
</dbReference>
<comment type="subunit">
    <text evidence="8">Interacts with PRPF8 (via RNase H homology domain). Component of a U5 snRNP complex that contains PRPF8.</text>
</comment>
<dbReference type="Gene3D" id="2.60.34.20">
    <property type="match status" value="1"/>
</dbReference>
<dbReference type="CDD" id="cd13777">
    <property type="entry name" value="Aar2_N"/>
    <property type="match status" value="1"/>
</dbReference>
<evidence type="ECO:0000256" key="3">
    <source>
        <dbReference type="ARBA" id="ARBA00016372"/>
    </source>
</evidence>
<keyword evidence="4" id="KW-0507">mRNA processing</keyword>
<keyword evidence="6" id="KW-0508">mRNA splicing</keyword>
<dbReference type="FunFam" id="1.25.40.550:FF:000001">
    <property type="entry name" value="AAR2 splicing factor homolog"/>
    <property type="match status" value="1"/>
</dbReference>
<evidence type="ECO:0000256" key="8">
    <source>
        <dbReference type="ARBA" id="ARBA00047009"/>
    </source>
</evidence>
<dbReference type="GO" id="GO:0005681">
    <property type="term" value="C:spliceosomal complex"/>
    <property type="evidence" value="ECO:0007669"/>
    <property type="project" value="UniProtKB-KW"/>
</dbReference>
<evidence type="ECO:0000256" key="2">
    <source>
        <dbReference type="ARBA" id="ARBA00006281"/>
    </source>
</evidence>
<dbReference type="InterPro" id="IPR038516">
    <property type="entry name" value="AAR2_N_sf"/>
</dbReference>
<evidence type="ECO:0000256" key="4">
    <source>
        <dbReference type="ARBA" id="ARBA00022664"/>
    </source>
</evidence>
<dbReference type="Pfam" id="PF20981">
    <property type="entry name" value="AAR2_1st"/>
    <property type="match status" value="1"/>
</dbReference>
<dbReference type="OMA" id="CAFSDII"/>
<dbReference type="InterPro" id="IPR007946">
    <property type="entry name" value="AAR2"/>
</dbReference>
<dbReference type="EMBL" id="BEZZ01000083">
    <property type="protein sequence ID" value="GCC25315.1"/>
    <property type="molecule type" value="Genomic_DNA"/>
</dbReference>
<dbReference type="PANTHER" id="PTHR12689:SF4">
    <property type="entry name" value="PROTEIN AAR2 HOMOLOG"/>
    <property type="match status" value="1"/>
</dbReference>
<sequence>MALRVIKIENLPKAKVMPTQNSRNLKYYYNNQYEMLLVTIVLNSAYLFSLSVEIQVKNMSAMEMDQELAKKLFFEGGTLIILGVPEGTEFGIDYNCWQVGPKFKGVKMIPPGIHFMHCSAVDSSNTLITGPRTGCFFHIKQREVLVKRWDKKEEEIVLVEVSEEEREQIRENLMELDKCLGPYPYATMKRWVSLTNLITDPLIQKLQPESGRICAFSEVQPEIALPHTKDRAEQNLLPYDTLCKSYEEGLARLPKMKVKAGTEIRFTTIPKQKYPEGASPAEITKFSMDFSYALDTVIKQRYPLNSKDILGELQFSFVCFLIGHVYDAFEHWKDLLRLLCHSEEAVTKRKDLYSALISILYHQLNEIPADFFVDIVSKDNFLTTTLQEFFSYTCNPDVDKALQKRVEKFKAHLTKKFKWDFDEEPDDCAPVMVELPEGQLG</sequence>
<organism evidence="11 12">
    <name type="scientific">Chiloscyllium punctatum</name>
    <name type="common">Brownbanded bambooshark</name>
    <name type="synonym">Hemiscyllium punctatum</name>
    <dbReference type="NCBI Taxonomy" id="137246"/>
    <lineage>
        <taxon>Eukaryota</taxon>
        <taxon>Metazoa</taxon>
        <taxon>Chordata</taxon>
        <taxon>Craniata</taxon>
        <taxon>Vertebrata</taxon>
        <taxon>Chondrichthyes</taxon>
        <taxon>Elasmobranchii</taxon>
        <taxon>Galeomorphii</taxon>
        <taxon>Galeoidea</taxon>
        <taxon>Orectolobiformes</taxon>
        <taxon>Hemiscylliidae</taxon>
        <taxon>Chiloscyllium</taxon>
    </lineage>
</organism>
<dbReference type="Proteomes" id="UP000287033">
    <property type="component" value="Unassembled WGS sequence"/>
</dbReference>
<proteinExistence type="inferred from homology"/>
<gene>
    <name evidence="11" type="ORF">chiPu_0003725</name>
</gene>